<protein>
    <recommendedName>
        <fullName evidence="5">Transport permease protein</fullName>
    </recommendedName>
</protein>
<keyword evidence="5" id="KW-0813">Transport</keyword>
<comment type="subcellular location">
    <subcellularLocation>
        <location evidence="5">Cell membrane</location>
        <topology evidence="5">Multi-pass membrane protein</topology>
    </subcellularLocation>
    <subcellularLocation>
        <location evidence="1">Membrane</location>
        <topology evidence="1">Multi-pass membrane protein</topology>
    </subcellularLocation>
</comment>
<feature type="transmembrane region" description="Helical" evidence="5">
    <location>
        <begin position="97"/>
        <end position="125"/>
    </location>
</feature>
<feature type="transmembrane region" description="Helical" evidence="5">
    <location>
        <begin position="160"/>
        <end position="182"/>
    </location>
</feature>
<dbReference type="GO" id="GO:0140359">
    <property type="term" value="F:ABC-type transporter activity"/>
    <property type="evidence" value="ECO:0007669"/>
    <property type="project" value="InterPro"/>
</dbReference>
<feature type="transmembrane region" description="Helical" evidence="5">
    <location>
        <begin position="53"/>
        <end position="76"/>
    </location>
</feature>
<sequence length="241" mass="25283">MEALLAQARMELLLTIRRAEGVLITLVVPAVLLVFFASLGIAPPEYARPVDFLLPGMLALAVMSTGLVSLGIRTAYERSYGVLKRLGSTPLGRGRLLGAKVISVVAVVAAEIALLLAIAAIGYDWRPGGSLLWALLALVLGTAAFSSIGLLLAGTLRAETTLAVANGLYLLLLLLGGIVWPVERLPGPLGLVGLLLPSNALAEALRLSLGPQPVAPLPQLFALLLWCAGVLVVASRTFRWE</sequence>
<dbReference type="PANTHER" id="PTHR43229:SF2">
    <property type="entry name" value="NODULATION PROTEIN J"/>
    <property type="match status" value="1"/>
</dbReference>
<dbReference type="AlphaFoldDB" id="A0A831TI51"/>
<name>A0A831TI51_9BACT</name>
<dbReference type="InterPro" id="IPR047817">
    <property type="entry name" value="ABC2_TM_bact-type"/>
</dbReference>
<dbReference type="PRINTS" id="PR00164">
    <property type="entry name" value="ABC2TRNSPORT"/>
</dbReference>
<evidence type="ECO:0000259" key="6">
    <source>
        <dbReference type="PROSITE" id="PS51012"/>
    </source>
</evidence>
<gene>
    <name evidence="7" type="ORF">ENP34_14500</name>
</gene>
<dbReference type="InterPro" id="IPR000412">
    <property type="entry name" value="ABC_2_transport"/>
</dbReference>
<comment type="caution">
    <text evidence="7">The sequence shown here is derived from an EMBL/GenBank/DDBJ whole genome shotgun (WGS) entry which is preliminary data.</text>
</comment>
<keyword evidence="2 5" id="KW-0812">Transmembrane</keyword>
<dbReference type="InterPro" id="IPR013525">
    <property type="entry name" value="ABC2_TM"/>
</dbReference>
<evidence type="ECO:0000256" key="1">
    <source>
        <dbReference type="ARBA" id="ARBA00004141"/>
    </source>
</evidence>
<accession>A0A831TI51</accession>
<dbReference type="PROSITE" id="PS51012">
    <property type="entry name" value="ABC_TM2"/>
    <property type="match status" value="1"/>
</dbReference>
<dbReference type="PIRSF" id="PIRSF006648">
    <property type="entry name" value="DrrB"/>
    <property type="match status" value="1"/>
</dbReference>
<evidence type="ECO:0000256" key="4">
    <source>
        <dbReference type="ARBA" id="ARBA00023136"/>
    </source>
</evidence>
<dbReference type="EMBL" id="DSIY01000337">
    <property type="protein sequence ID" value="HEG92626.1"/>
    <property type="molecule type" value="Genomic_DNA"/>
</dbReference>
<dbReference type="Pfam" id="PF01061">
    <property type="entry name" value="ABC2_membrane"/>
    <property type="match status" value="1"/>
</dbReference>
<keyword evidence="3 5" id="KW-1133">Transmembrane helix</keyword>
<dbReference type="PANTHER" id="PTHR43229">
    <property type="entry name" value="NODULATION PROTEIN J"/>
    <property type="match status" value="1"/>
</dbReference>
<dbReference type="InterPro" id="IPR051784">
    <property type="entry name" value="Nod_factor_ABC_transporter"/>
</dbReference>
<comment type="similarity">
    <text evidence="5">Belongs to the ABC-2 integral membrane protein family.</text>
</comment>
<feature type="transmembrane region" description="Helical" evidence="5">
    <location>
        <begin position="21"/>
        <end position="41"/>
    </location>
</feature>
<evidence type="ECO:0000313" key="7">
    <source>
        <dbReference type="EMBL" id="HEG92626.1"/>
    </source>
</evidence>
<feature type="transmembrane region" description="Helical" evidence="5">
    <location>
        <begin position="217"/>
        <end position="238"/>
    </location>
</feature>
<feature type="domain" description="ABC transmembrane type-2" evidence="6">
    <location>
        <begin position="16"/>
        <end position="241"/>
    </location>
</feature>
<dbReference type="GO" id="GO:0043190">
    <property type="term" value="C:ATP-binding cassette (ABC) transporter complex"/>
    <property type="evidence" value="ECO:0007669"/>
    <property type="project" value="InterPro"/>
</dbReference>
<feature type="transmembrane region" description="Helical" evidence="5">
    <location>
        <begin position="131"/>
        <end position="153"/>
    </location>
</feature>
<reference evidence="7" key="1">
    <citation type="journal article" date="2020" name="mSystems">
        <title>Genome- and Community-Level Interaction Insights into Carbon Utilization and Element Cycling Functions of Hydrothermarchaeota in Hydrothermal Sediment.</title>
        <authorList>
            <person name="Zhou Z."/>
            <person name="Liu Y."/>
            <person name="Xu W."/>
            <person name="Pan J."/>
            <person name="Luo Z.H."/>
            <person name="Li M."/>
        </authorList>
    </citation>
    <scope>NUCLEOTIDE SEQUENCE [LARGE SCALE GENOMIC DNA]</scope>
    <source>
        <strain evidence="7">SpSt-210</strain>
    </source>
</reference>
<keyword evidence="5" id="KW-1003">Cell membrane</keyword>
<evidence type="ECO:0000256" key="2">
    <source>
        <dbReference type="ARBA" id="ARBA00022692"/>
    </source>
</evidence>
<evidence type="ECO:0000256" key="5">
    <source>
        <dbReference type="RuleBase" id="RU361157"/>
    </source>
</evidence>
<proteinExistence type="inferred from homology"/>
<organism evidence="7">
    <name type="scientific">Thermorudis peleae</name>
    <dbReference type="NCBI Taxonomy" id="1382356"/>
    <lineage>
        <taxon>Bacteria</taxon>
        <taxon>Pseudomonadati</taxon>
        <taxon>Thermomicrobiota</taxon>
        <taxon>Thermomicrobia</taxon>
        <taxon>Thermomicrobia incertae sedis</taxon>
        <taxon>Thermorudis</taxon>
    </lineage>
</organism>
<evidence type="ECO:0000256" key="3">
    <source>
        <dbReference type="ARBA" id="ARBA00022989"/>
    </source>
</evidence>
<keyword evidence="4 5" id="KW-0472">Membrane</keyword>